<dbReference type="GO" id="GO:0071949">
    <property type="term" value="F:FAD binding"/>
    <property type="evidence" value="ECO:0007669"/>
    <property type="project" value="InterPro"/>
</dbReference>
<evidence type="ECO:0000256" key="5">
    <source>
        <dbReference type="ARBA" id="ARBA00023002"/>
    </source>
</evidence>
<dbReference type="SUPFAM" id="SSF55103">
    <property type="entry name" value="FAD-linked oxidases, C-terminal domain"/>
    <property type="match status" value="1"/>
</dbReference>
<dbReference type="GO" id="GO:0004458">
    <property type="term" value="F:D-lactate dehydrogenase (cytochrome) activity"/>
    <property type="evidence" value="ECO:0007669"/>
    <property type="project" value="UniProtKB-EC"/>
</dbReference>
<dbReference type="PANTHER" id="PTHR11748:SF83">
    <property type="entry name" value="DEHYDROGENASE (CYTOCHROME), PUTATIVE (AFU_ORTHOLOGUE AFUA_1G17520)-RELATED"/>
    <property type="match status" value="1"/>
</dbReference>
<dbReference type="PROSITE" id="PS51387">
    <property type="entry name" value="FAD_PCMH"/>
    <property type="match status" value="1"/>
</dbReference>
<comment type="cofactor">
    <cofactor evidence="1">
        <name>FAD</name>
        <dbReference type="ChEBI" id="CHEBI:57692"/>
    </cofactor>
</comment>
<evidence type="ECO:0000256" key="6">
    <source>
        <dbReference type="ARBA" id="ARBA00038897"/>
    </source>
</evidence>
<dbReference type="Pfam" id="PF02913">
    <property type="entry name" value="FAD-oxidase_C"/>
    <property type="match status" value="1"/>
</dbReference>
<dbReference type="Gene3D" id="1.10.45.10">
    <property type="entry name" value="Vanillyl-alcohol Oxidase, Chain A, domain 4"/>
    <property type="match status" value="1"/>
</dbReference>
<evidence type="ECO:0000256" key="3">
    <source>
        <dbReference type="ARBA" id="ARBA00022630"/>
    </source>
</evidence>
<dbReference type="InterPro" id="IPR016169">
    <property type="entry name" value="FAD-bd_PCMH_sub2"/>
</dbReference>
<dbReference type="InterPro" id="IPR036318">
    <property type="entry name" value="FAD-bd_PCMH-like_sf"/>
</dbReference>
<evidence type="ECO:0000256" key="4">
    <source>
        <dbReference type="ARBA" id="ARBA00022827"/>
    </source>
</evidence>
<reference evidence="9" key="1">
    <citation type="journal article" date="2021" name="Nat. Commun.">
        <title>Genetic determinants of endophytism in the Arabidopsis root mycobiome.</title>
        <authorList>
            <person name="Mesny F."/>
            <person name="Miyauchi S."/>
            <person name="Thiergart T."/>
            <person name="Pickel B."/>
            <person name="Atanasova L."/>
            <person name="Karlsson M."/>
            <person name="Huettel B."/>
            <person name="Barry K.W."/>
            <person name="Haridas S."/>
            <person name="Chen C."/>
            <person name="Bauer D."/>
            <person name="Andreopoulos W."/>
            <person name="Pangilinan J."/>
            <person name="LaButti K."/>
            <person name="Riley R."/>
            <person name="Lipzen A."/>
            <person name="Clum A."/>
            <person name="Drula E."/>
            <person name="Henrissat B."/>
            <person name="Kohler A."/>
            <person name="Grigoriev I.V."/>
            <person name="Martin F.M."/>
            <person name="Hacquard S."/>
        </authorList>
    </citation>
    <scope>NUCLEOTIDE SEQUENCE</scope>
    <source>
        <strain evidence="9">MPI-CAGE-AT-0147</strain>
    </source>
</reference>
<dbReference type="FunFam" id="1.10.45.10:FF:000001">
    <property type="entry name" value="D-lactate dehydrogenase mitochondrial"/>
    <property type="match status" value="1"/>
</dbReference>
<feature type="domain" description="FAD-binding PCMH-type" evidence="8">
    <location>
        <begin position="131"/>
        <end position="308"/>
    </location>
</feature>
<evidence type="ECO:0000313" key="9">
    <source>
        <dbReference type="EMBL" id="KAH7156623.1"/>
    </source>
</evidence>
<dbReference type="InterPro" id="IPR016171">
    <property type="entry name" value="Vanillyl_alc_oxidase_C-sub2"/>
</dbReference>
<dbReference type="EC" id="1.1.2.4" evidence="6"/>
<dbReference type="FunFam" id="3.30.465.10:FF:000014">
    <property type="entry name" value="D-lactate dehydrogenase (Cytochrome), putative"/>
    <property type="match status" value="1"/>
</dbReference>
<dbReference type="InterPro" id="IPR006094">
    <property type="entry name" value="Oxid_FAD_bind_N"/>
</dbReference>
<evidence type="ECO:0000256" key="7">
    <source>
        <dbReference type="ARBA" id="ARBA00051436"/>
    </source>
</evidence>
<dbReference type="Proteomes" id="UP000738349">
    <property type="component" value="Unassembled WGS sequence"/>
</dbReference>
<dbReference type="InterPro" id="IPR016166">
    <property type="entry name" value="FAD-bd_PCMH"/>
</dbReference>
<proteinExistence type="inferred from homology"/>
<dbReference type="GO" id="GO:0005739">
    <property type="term" value="C:mitochondrion"/>
    <property type="evidence" value="ECO:0007669"/>
    <property type="project" value="TreeGrafter"/>
</dbReference>
<evidence type="ECO:0000256" key="2">
    <source>
        <dbReference type="ARBA" id="ARBA00008000"/>
    </source>
</evidence>
<protein>
    <recommendedName>
        <fullName evidence="6">D-lactate dehydrogenase (cytochrome)</fullName>
        <ecNumber evidence="6">1.1.2.4</ecNumber>
    </recommendedName>
</protein>
<dbReference type="Gene3D" id="3.30.465.10">
    <property type="match status" value="1"/>
</dbReference>
<keyword evidence="5" id="KW-0560">Oxidoreductase</keyword>
<dbReference type="SUPFAM" id="SSF56176">
    <property type="entry name" value="FAD-binding/transporter-associated domain-like"/>
    <property type="match status" value="1"/>
</dbReference>
<evidence type="ECO:0000313" key="10">
    <source>
        <dbReference type="Proteomes" id="UP000738349"/>
    </source>
</evidence>
<accession>A0A9P9F726</accession>
<organism evidence="9 10">
    <name type="scientific">Dactylonectria macrodidyma</name>
    <dbReference type="NCBI Taxonomy" id="307937"/>
    <lineage>
        <taxon>Eukaryota</taxon>
        <taxon>Fungi</taxon>
        <taxon>Dikarya</taxon>
        <taxon>Ascomycota</taxon>
        <taxon>Pezizomycotina</taxon>
        <taxon>Sordariomycetes</taxon>
        <taxon>Hypocreomycetidae</taxon>
        <taxon>Hypocreales</taxon>
        <taxon>Nectriaceae</taxon>
        <taxon>Dactylonectria</taxon>
    </lineage>
</organism>
<gene>
    <name evidence="9" type="ORF">EDB81DRAFT_717008</name>
</gene>
<comment type="catalytic activity">
    <reaction evidence="7">
        <text>(R)-lactate + 2 Fe(III)-[cytochrome c] = 2 Fe(II)-[cytochrome c] + pyruvate + 2 H(+)</text>
        <dbReference type="Rhea" id="RHEA:13521"/>
        <dbReference type="Rhea" id="RHEA-COMP:10350"/>
        <dbReference type="Rhea" id="RHEA-COMP:14399"/>
        <dbReference type="ChEBI" id="CHEBI:15361"/>
        <dbReference type="ChEBI" id="CHEBI:15378"/>
        <dbReference type="ChEBI" id="CHEBI:16004"/>
        <dbReference type="ChEBI" id="CHEBI:29033"/>
        <dbReference type="ChEBI" id="CHEBI:29034"/>
        <dbReference type="EC" id="1.1.2.4"/>
    </reaction>
</comment>
<dbReference type="OrthoDB" id="7786253at2759"/>
<dbReference type="GO" id="GO:0008720">
    <property type="term" value="F:D-lactate dehydrogenase (NAD+) activity"/>
    <property type="evidence" value="ECO:0007669"/>
    <property type="project" value="TreeGrafter"/>
</dbReference>
<evidence type="ECO:0000256" key="1">
    <source>
        <dbReference type="ARBA" id="ARBA00001974"/>
    </source>
</evidence>
<sequence>MLLGRPLRSLQVQRRLISPVWRAEPEPWCRRRATHQYYSVATNTTRLTINSRWIYASLTLAACGTALGFGLGYDRASTPTSEKLPTIQYAEKHGMLKAAKEIEIALGVDAVSYDEDDIEAHGFSDWSSVNTTGRAVAVVYPTSTDQVSIAAQICHRYRVPIVPYGAGSSVEGNFASPYGGIVFDLRYMDKIVAFHPDDMDVVVQPGVNWMDLNRKTQEENLFLPLDPSPTATIGGMVSTNCSGTNAFRYGTMKDWVINVTVVLADGQVIKTRRRPRKTSAGYNLTSLFVGSEGTLGIVTEVTLKLAVIPKETSVAVVSFDTIADAAKAASRLIRSGVQLAAMELMDDVQMKIVNEYGSEQVRRMGWDELPALFLKFSGPSKGAVHHDISQVRDLISVSKPKKFVIAKNKEEETNLWAARKEALWTMTSIKPEGHSIWSTDVAVPISRLAEIIQSSKCEGEKLGVFTSIVGHVGDGNFHEALMYDPNSAQQSAVKGAVQNMMARALEMEGTVSGEHAIGMGKMQCLVDELGPNTIDVMKGVKHALDPKWIMNPGKVFDLPSGSKAYPAKKVDGP</sequence>
<dbReference type="AlphaFoldDB" id="A0A9P9F726"/>
<name>A0A9P9F726_9HYPO</name>
<keyword evidence="10" id="KW-1185">Reference proteome</keyword>
<dbReference type="FunFam" id="3.30.70.2740:FF:000001">
    <property type="entry name" value="D-lactate dehydrogenase mitochondrial"/>
    <property type="match status" value="1"/>
</dbReference>
<comment type="similarity">
    <text evidence="2">Belongs to the FAD-binding oxidoreductase/transferase type 4 family.</text>
</comment>
<dbReference type="InterPro" id="IPR016164">
    <property type="entry name" value="FAD-linked_Oxase-like_C"/>
</dbReference>
<dbReference type="Pfam" id="PF01565">
    <property type="entry name" value="FAD_binding_4"/>
    <property type="match status" value="1"/>
</dbReference>
<dbReference type="PANTHER" id="PTHR11748">
    <property type="entry name" value="D-LACTATE DEHYDROGENASE"/>
    <property type="match status" value="1"/>
</dbReference>
<evidence type="ECO:0000259" key="8">
    <source>
        <dbReference type="PROSITE" id="PS51387"/>
    </source>
</evidence>
<dbReference type="Gene3D" id="3.30.70.2740">
    <property type="match status" value="1"/>
</dbReference>
<dbReference type="EMBL" id="JAGMUV010000005">
    <property type="protein sequence ID" value="KAH7156623.1"/>
    <property type="molecule type" value="Genomic_DNA"/>
</dbReference>
<dbReference type="GO" id="GO:1903457">
    <property type="term" value="P:lactate catabolic process"/>
    <property type="evidence" value="ECO:0007669"/>
    <property type="project" value="TreeGrafter"/>
</dbReference>
<comment type="caution">
    <text evidence="9">The sequence shown here is derived from an EMBL/GenBank/DDBJ whole genome shotgun (WGS) entry which is preliminary data.</text>
</comment>
<keyword evidence="3" id="KW-0285">Flavoprotein</keyword>
<dbReference type="InterPro" id="IPR004113">
    <property type="entry name" value="FAD-bd_oxidored_4_C"/>
</dbReference>
<keyword evidence="4" id="KW-0274">FAD</keyword>